<dbReference type="SUPFAM" id="SSF54427">
    <property type="entry name" value="NTF2-like"/>
    <property type="match status" value="1"/>
</dbReference>
<gene>
    <name evidence="3" type="primary">mrqJ</name>
</gene>
<reference evidence="3" key="1">
    <citation type="submission" date="2016-09" db="EMBL/GenBank/DDBJ databases">
        <authorList>
            <person name="Capua I."/>
            <person name="De Benedictis P."/>
            <person name="Joannis T."/>
            <person name="Lombin L.H."/>
            <person name="Cattoli G."/>
        </authorList>
    </citation>
    <scope>NUCLEOTIDE SEQUENCE</scope>
    <source>
        <strain evidence="3">Sgr29</strain>
    </source>
</reference>
<accession>A0A1S6QMQ4</accession>
<proteinExistence type="predicted"/>
<sequence>MAPPEGGAPGVPAAGVDARLYDEVQRFYARQVQLLGDGDVDRWALTFAEDAVFEQEAPPEKVFAGNAPPVRRGRAEIAAAARGAVAERAAAGRVRRYLIGMLTVRRLPDGALTTRYCAVLVQTPPGGRAALHLSTTGRDLLVRHGDRWLVRHRINSHDSEAGSHTGLGQQKEKPWPI</sequence>
<dbReference type="Gene3D" id="3.10.450.50">
    <property type="match status" value="1"/>
</dbReference>
<dbReference type="AlphaFoldDB" id="A0A1S6QMQ4"/>
<protein>
    <submittedName>
        <fullName evidence="3">Cyclase</fullName>
    </submittedName>
</protein>
<dbReference type="InterPro" id="IPR032710">
    <property type="entry name" value="NTF2-like_dom_sf"/>
</dbReference>
<name>A0A1S6QMQ4_9ACTN</name>
<feature type="domain" description="SnoaL-like" evidence="2">
    <location>
        <begin position="19"/>
        <end position="153"/>
    </location>
</feature>
<evidence type="ECO:0000259" key="2">
    <source>
        <dbReference type="Pfam" id="PF13577"/>
    </source>
</evidence>
<dbReference type="InterPro" id="IPR037401">
    <property type="entry name" value="SnoaL-like"/>
</dbReference>
<organism evidence="3">
    <name type="scientific">Streptomyces griseoruber</name>
    <dbReference type="NCBI Taxonomy" id="1943"/>
    <lineage>
        <taxon>Bacteria</taxon>
        <taxon>Bacillati</taxon>
        <taxon>Actinomycetota</taxon>
        <taxon>Actinomycetes</taxon>
        <taxon>Kitasatosporales</taxon>
        <taxon>Streptomycetaceae</taxon>
        <taxon>Streptomyces</taxon>
    </lineage>
</organism>
<dbReference type="Pfam" id="PF13577">
    <property type="entry name" value="SnoaL_4"/>
    <property type="match status" value="1"/>
</dbReference>
<dbReference type="EMBL" id="KX817190">
    <property type="protein sequence ID" value="AQW35071.1"/>
    <property type="molecule type" value="Genomic_DNA"/>
</dbReference>
<evidence type="ECO:0000256" key="1">
    <source>
        <dbReference type="SAM" id="MobiDB-lite"/>
    </source>
</evidence>
<evidence type="ECO:0000313" key="3">
    <source>
        <dbReference type="EMBL" id="AQW35071.1"/>
    </source>
</evidence>
<feature type="region of interest" description="Disordered" evidence="1">
    <location>
        <begin position="158"/>
        <end position="177"/>
    </location>
</feature>